<accession>A0ABW1QRF7</accession>
<dbReference type="InterPro" id="IPR004668">
    <property type="entry name" value="Anaer_Dcu_memb_transpt"/>
</dbReference>
<keyword evidence="5" id="KW-0997">Cell inner membrane</keyword>
<feature type="non-terminal residue" evidence="10">
    <location>
        <position position="54"/>
    </location>
</feature>
<comment type="subcellular location">
    <subcellularLocation>
        <location evidence="1">Cell inner membrane</location>
        <topology evidence="1">Multi-pass membrane protein</topology>
    </subcellularLocation>
</comment>
<evidence type="ECO:0000256" key="1">
    <source>
        <dbReference type="ARBA" id="ARBA00004429"/>
    </source>
</evidence>
<sequence length="54" mass="5487">MEILVVILQACVVLGAIVMGVRTGGIGLGLWGVVGTAILVFIFRLPPGSPPVDA</sequence>
<dbReference type="Proteomes" id="UP001596097">
    <property type="component" value="Unassembled WGS sequence"/>
</dbReference>
<feature type="transmembrane region" description="Helical" evidence="9">
    <location>
        <begin position="25"/>
        <end position="45"/>
    </location>
</feature>
<gene>
    <name evidence="10" type="ORF">ACFPYK_21800</name>
</gene>
<evidence type="ECO:0000256" key="5">
    <source>
        <dbReference type="ARBA" id="ARBA00022519"/>
    </source>
</evidence>
<dbReference type="EMBL" id="JBHSQL010000049">
    <property type="protein sequence ID" value="MFC6152051.1"/>
    <property type="molecule type" value="Genomic_DNA"/>
</dbReference>
<evidence type="ECO:0000256" key="7">
    <source>
        <dbReference type="ARBA" id="ARBA00022989"/>
    </source>
</evidence>
<evidence type="ECO:0000256" key="6">
    <source>
        <dbReference type="ARBA" id="ARBA00022692"/>
    </source>
</evidence>
<keyword evidence="11" id="KW-1185">Reference proteome</keyword>
<organism evidence="10 11">
    <name type="scientific">Mumia xiangluensis</name>
    <dbReference type="NCBI Taxonomy" id="1678900"/>
    <lineage>
        <taxon>Bacteria</taxon>
        <taxon>Bacillati</taxon>
        <taxon>Actinomycetota</taxon>
        <taxon>Actinomycetes</taxon>
        <taxon>Propionibacteriales</taxon>
        <taxon>Nocardioidaceae</taxon>
        <taxon>Mumia</taxon>
    </lineage>
</organism>
<evidence type="ECO:0000256" key="4">
    <source>
        <dbReference type="ARBA" id="ARBA00022475"/>
    </source>
</evidence>
<keyword evidence="6 9" id="KW-0812">Transmembrane</keyword>
<proteinExistence type="inferred from homology"/>
<name>A0ABW1QRF7_9ACTN</name>
<evidence type="ECO:0000256" key="3">
    <source>
        <dbReference type="ARBA" id="ARBA00022448"/>
    </source>
</evidence>
<keyword evidence="4" id="KW-1003">Cell membrane</keyword>
<evidence type="ECO:0000313" key="11">
    <source>
        <dbReference type="Proteomes" id="UP001596097"/>
    </source>
</evidence>
<keyword evidence="7 9" id="KW-1133">Transmembrane helix</keyword>
<reference evidence="11" key="1">
    <citation type="journal article" date="2019" name="Int. J. Syst. Evol. Microbiol.">
        <title>The Global Catalogue of Microorganisms (GCM) 10K type strain sequencing project: providing services to taxonomists for standard genome sequencing and annotation.</title>
        <authorList>
            <consortium name="The Broad Institute Genomics Platform"/>
            <consortium name="The Broad Institute Genome Sequencing Center for Infectious Disease"/>
            <person name="Wu L."/>
            <person name="Ma J."/>
        </authorList>
    </citation>
    <scope>NUCLEOTIDE SEQUENCE [LARGE SCALE GENOMIC DNA]</scope>
    <source>
        <strain evidence="11">CGMCC 4.7198</strain>
    </source>
</reference>
<comment type="caution">
    <text evidence="10">The sequence shown here is derived from an EMBL/GenBank/DDBJ whole genome shotgun (WGS) entry which is preliminary data.</text>
</comment>
<evidence type="ECO:0000256" key="8">
    <source>
        <dbReference type="ARBA" id="ARBA00023136"/>
    </source>
</evidence>
<evidence type="ECO:0000256" key="9">
    <source>
        <dbReference type="SAM" id="Phobius"/>
    </source>
</evidence>
<keyword evidence="3" id="KW-0813">Transport</keyword>
<protein>
    <submittedName>
        <fullName evidence="10">Anaerobic C4-dicarboxylate transporter family protein</fullName>
    </submittedName>
</protein>
<dbReference type="RefSeq" id="WP_377036182.1">
    <property type="nucleotide sequence ID" value="NZ_JBHSQL010000049.1"/>
</dbReference>
<evidence type="ECO:0000313" key="10">
    <source>
        <dbReference type="EMBL" id="MFC6152051.1"/>
    </source>
</evidence>
<dbReference type="Pfam" id="PF03605">
    <property type="entry name" value="DcuA_DcuB"/>
    <property type="match status" value="1"/>
</dbReference>
<evidence type="ECO:0000256" key="2">
    <source>
        <dbReference type="ARBA" id="ARBA00006413"/>
    </source>
</evidence>
<keyword evidence="8 9" id="KW-0472">Membrane</keyword>
<comment type="similarity">
    <text evidence="2">Belongs to the DcuA/DcuB transporter (TC 2.A.13.1) family.</text>
</comment>